<dbReference type="PANTHER" id="PTHR43611">
    <property type="entry name" value="ALPHA-D-GLUCOSE 1-PHOSPHATE PHOSPHATASE"/>
    <property type="match status" value="1"/>
</dbReference>
<reference evidence="1 2" key="2">
    <citation type="submission" date="2020-03" db="EMBL/GenBank/DDBJ databases">
        <title>Kangsaoukella pontilimi gen. nov., sp. nov., a new member of the family Rhodobacteraceae isolated from a tidal mudflat.</title>
        <authorList>
            <person name="Kim I.S."/>
        </authorList>
    </citation>
    <scope>NUCLEOTIDE SEQUENCE [LARGE SCALE GENOMIC DNA]</scope>
    <source>
        <strain evidence="1 2">GH1-50</strain>
    </source>
</reference>
<comment type="caution">
    <text evidence="1">The sequence shown here is derived from an EMBL/GenBank/DDBJ whole genome shotgun (WGS) entry which is preliminary data.</text>
</comment>
<sequence length="211" mass="23436">MERVVVFDIGMVLVEWHPERVYDARIGQDARKRLFEEADLHKMNALIDLGGHSRDVAYSHAKKFPHWADEIRAWHDDWLSMLSPDIPGSAALLRALKAKGIKVVALTNFGWDTLELAQANYPILNEFDDTFVSGRLGVIKPDPAIYEHVERGTGKSGAELVFADDSLKNVEAARARGWVAHHFTQPEGWAEVLVAEGLLTADEARAALASA</sequence>
<dbReference type="InterPro" id="IPR023198">
    <property type="entry name" value="PGP-like_dom2"/>
</dbReference>
<evidence type="ECO:0000313" key="1">
    <source>
        <dbReference type="EMBL" id="MXQ06851.1"/>
    </source>
</evidence>
<dbReference type="Gene3D" id="3.40.50.1000">
    <property type="entry name" value="HAD superfamily/HAD-like"/>
    <property type="match status" value="1"/>
</dbReference>
<keyword evidence="2" id="KW-1185">Reference proteome</keyword>
<dbReference type="SFLD" id="SFLDG01129">
    <property type="entry name" value="C1.5:_HAD__Beta-PGM__Phosphata"/>
    <property type="match status" value="1"/>
</dbReference>
<dbReference type="Proteomes" id="UP000480350">
    <property type="component" value="Unassembled WGS sequence"/>
</dbReference>
<dbReference type="GO" id="GO:0016787">
    <property type="term" value="F:hydrolase activity"/>
    <property type="evidence" value="ECO:0007669"/>
    <property type="project" value="UniProtKB-KW"/>
</dbReference>
<dbReference type="CDD" id="cd02603">
    <property type="entry name" value="HAD_sEH-N_like"/>
    <property type="match status" value="1"/>
</dbReference>
<evidence type="ECO:0000313" key="2">
    <source>
        <dbReference type="Proteomes" id="UP000480350"/>
    </source>
</evidence>
<dbReference type="RefSeq" id="WP_160762765.1">
    <property type="nucleotide sequence ID" value="NZ_WUPT01000001.1"/>
</dbReference>
<dbReference type="SUPFAM" id="SSF56784">
    <property type="entry name" value="HAD-like"/>
    <property type="match status" value="1"/>
</dbReference>
<dbReference type="PANTHER" id="PTHR43611:SF3">
    <property type="entry name" value="FLAVIN MONONUCLEOTIDE HYDROLASE 1, CHLOROPLATIC"/>
    <property type="match status" value="1"/>
</dbReference>
<dbReference type="AlphaFoldDB" id="A0A7C9MBI3"/>
<protein>
    <submittedName>
        <fullName evidence="1">HAD-IA family hydrolase</fullName>
    </submittedName>
</protein>
<proteinExistence type="predicted"/>
<organism evidence="1 2">
    <name type="scientific">Kangsaoukella pontilimi</name>
    <dbReference type="NCBI Taxonomy" id="2691042"/>
    <lineage>
        <taxon>Bacteria</taxon>
        <taxon>Pseudomonadati</taxon>
        <taxon>Pseudomonadota</taxon>
        <taxon>Alphaproteobacteria</taxon>
        <taxon>Rhodobacterales</taxon>
        <taxon>Paracoccaceae</taxon>
        <taxon>Kangsaoukella</taxon>
    </lineage>
</organism>
<dbReference type="InterPro" id="IPR036412">
    <property type="entry name" value="HAD-like_sf"/>
</dbReference>
<reference evidence="1 2" key="1">
    <citation type="submission" date="2019-12" db="EMBL/GenBank/DDBJ databases">
        <authorList>
            <person name="Lee S.D."/>
        </authorList>
    </citation>
    <scope>NUCLEOTIDE SEQUENCE [LARGE SCALE GENOMIC DNA]</scope>
    <source>
        <strain evidence="1 2">GH1-50</strain>
    </source>
</reference>
<keyword evidence="1" id="KW-0378">Hydrolase</keyword>
<gene>
    <name evidence="1" type="ORF">GQ651_03230</name>
</gene>
<dbReference type="Pfam" id="PF00702">
    <property type="entry name" value="Hydrolase"/>
    <property type="match status" value="1"/>
</dbReference>
<dbReference type="NCBIfam" id="TIGR01509">
    <property type="entry name" value="HAD-SF-IA-v3"/>
    <property type="match status" value="1"/>
</dbReference>
<dbReference type="InterPro" id="IPR023214">
    <property type="entry name" value="HAD_sf"/>
</dbReference>
<dbReference type="SFLD" id="SFLDS00003">
    <property type="entry name" value="Haloacid_Dehalogenase"/>
    <property type="match status" value="1"/>
</dbReference>
<dbReference type="EMBL" id="WUPT01000001">
    <property type="protein sequence ID" value="MXQ06851.1"/>
    <property type="molecule type" value="Genomic_DNA"/>
</dbReference>
<name>A0A7C9MBI3_9RHOB</name>
<dbReference type="PRINTS" id="PR00413">
    <property type="entry name" value="HADHALOGNASE"/>
</dbReference>
<accession>A0A7C9MBI3</accession>
<dbReference type="InterPro" id="IPR006439">
    <property type="entry name" value="HAD-SF_hydro_IA"/>
</dbReference>
<dbReference type="Gene3D" id="1.10.150.240">
    <property type="entry name" value="Putative phosphatase, domain 2"/>
    <property type="match status" value="1"/>
</dbReference>